<sequence>MPGGNTDAGTRCGGAPDVQNSITNCWNSDITAALIGSGCLCIGLDRPPWPPSDGSCENGLYPVCAGGCVLCSCGSVVTCLG</sequence>
<evidence type="ECO:0000313" key="2">
    <source>
        <dbReference type="Proteomes" id="UP000838412"/>
    </source>
</evidence>
<dbReference type="EMBL" id="OV696693">
    <property type="protein sequence ID" value="CAH1271895.1"/>
    <property type="molecule type" value="Genomic_DNA"/>
</dbReference>
<proteinExistence type="predicted"/>
<protein>
    <submittedName>
        <fullName evidence="1">Hypp4727 protein</fullName>
    </submittedName>
</protein>
<name>A0A8K0ACI0_BRALA</name>
<evidence type="ECO:0000313" key="1">
    <source>
        <dbReference type="EMBL" id="CAH1271895.1"/>
    </source>
</evidence>
<gene>
    <name evidence="1" type="primary">Hypp4727</name>
    <name evidence="1" type="ORF">BLAG_LOCUS23725</name>
</gene>
<keyword evidence="2" id="KW-1185">Reference proteome</keyword>
<accession>A0A8K0ACI0</accession>
<reference evidence="1" key="1">
    <citation type="submission" date="2022-01" db="EMBL/GenBank/DDBJ databases">
        <authorList>
            <person name="Braso-Vives M."/>
        </authorList>
    </citation>
    <scope>NUCLEOTIDE SEQUENCE</scope>
</reference>
<dbReference type="AlphaFoldDB" id="A0A8K0ACI0"/>
<dbReference type="Proteomes" id="UP000838412">
    <property type="component" value="Chromosome 8"/>
</dbReference>
<organism evidence="1 2">
    <name type="scientific">Branchiostoma lanceolatum</name>
    <name type="common">Common lancelet</name>
    <name type="synonym">Amphioxus lanceolatum</name>
    <dbReference type="NCBI Taxonomy" id="7740"/>
    <lineage>
        <taxon>Eukaryota</taxon>
        <taxon>Metazoa</taxon>
        <taxon>Chordata</taxon>
        <taxon>Cephalochordata</taxon>
        <taxon>Leptocardii</taxon>
        <taxon>Amphioxiformes</taxon>
        <taxon>Branchiostomatidae</taxon>
        <taxon>Branchiostoma</taxon>
    </lineage>
</organism>